<dbReference type="InterPro" id="IPR050523">
    <property type="entry name" value="AKR_Detox_Biosynth"/>
</dbReference>
<dbReference type="Gene3D" id="3.20.20.100">
    <property type="entry name" value="NADP-dependent oxidoreductase domain"/>
    <property type="match status" value="1"/>
</dbReference>
<accession>A0A150GTX2</accession>
<dbReference type="STRING" id="33097.A0A150GTX2"/>
<gene>
    <name evidence="4" type="ORF">GPECTOR_7g1220</name>
</gene>
<reference evidence="5" key="1">
    <citation type="journal article" date="2016" name="Nat. Commun.">
        <title>The Gonium pectorale genome demonstrates co-option of cell cycle regulation during the evolution of multicellularity.</title>
        <authorList>
            <person name="Hanschen E.R."/>
            <person name="Marriage T.N."/>
            <person name="Ferris P.J."/>
            <person name="Hamaji T."/>
            <person name="Toyoda A."/>
            <person name="Fujiyama A."/>
            <person name="Neme R."/>
            <person name="Noguchi H."/>
            <person name="Minakuchi Y."/>
            <person name="Suzuki M."/>
            <person name="Kawai-Toyooka H."/>
            <person name="Smith D.R."/>
            <person name="Sparks H."/>
            <person name="Anderson J."/>
            <person name="Bakaric R."/>
            <person name="Luria V."/>
            <person name="Karger A."/>
            <person name="Kirschner M.W."/>
            <person name="Durand P.M."/>
            <person name="Michod R.E."/>
            <person name="Nozaki H."/>
            <person name="Olson B.J."/>
        </authorList>
    </citation>
    <scope>NUCLEOTIDE SEQUENCE [LARGE SCALE GENOMIC DNA]</scope>
    <source>
        <strain evidence="5">NIES-2863</strain>
    </source>
</reference>
<dbReference type="AlphaFoldDB" id="A0A150GTX2"/>
<sequence>MLAESWIPVPPEADDTGDAPPPPSFDAAAPEYNELVRRLARCTPFIKWNELTVQVRELETELTGLKGSEAEAKGAELEVLRVALADAEAAVAELKTSFMEDPLALVPWMQALTDLADGGMSTFDVSGATWPYCALRQLFGEMPSGAPPAGFFDGVERVLGTFKRRYERERGPNRVQLLLKLAPNVFSDAWAVGGEAGAAAAVEAYVERARNNVFGPDGGVTPEGVPEPLDLVQLVWWDFQSADPLPVLKALQRIATDQVEVNEETDEVAITEPRKIRGIGLVDFPAEQLKAVIQAGVEHSVLVRSAAPVLALCARYGIKVLARGGTLGGLLSDKYLGAPPPDPVKGDPDLDSVPACLDMVNNIGGWSKLQGALAVVKAIADKHGVKPETVALRWQIDSGCFPLVATRWGRRVWRQFGYEGWGSPEQNGGRPGVDAALFQVESFLDVEDVRKLEALAAVHAS</sequence>
<evidence type="ECO:0000259" key="3">
    <source>
        <dbReference type="Pfam" id="PF00248"/>
    </source>
</evidence>
<protein>
    <recommendedName>
        <fullName evidence="3">NADP-dependent oxidoreductase domain-containing protein</fullName>
    </recommendedName>
</protein>
<evidence type="ECO:0000313" key="5">
    <source>
        <dbReference type="Proteomes" id="UP000075714"/>
    </source>
</evidence>
<dbReference type="InterPro" id="IPR023210">
    <property type="entry name" value="NADP_OxRdtase_dom"/>
</dbReference>
<dbReference type="EMBL" id="LSYV01000008">
    <property type="protein sequence ID" value="KXZ53326.1"/>
    <property type="molecule type" value="Genomic_DNA"/>
</dbReference>
<feature type="region of interest" description="Disordered" evidence="2">
    <location>
        <begin position="1"/>
        <end position="26"/>
    </location>
</feature>
<dbReference type="GO" id="GO:0016491">
    <property type="term" value="F:oxidoreductase activity"/>
    <property type="evidence" value="ECO:0007669"/>
    <property type="project" value="UniProtKB-KW"/>
</dbReference>
<proteinExistence type="predicted"/>
<evidence type="ECO:0000313" key="4">
    <source>
        <dbReference type="EMBL" id="KXZ53326.1"/>
    </source>
</evidence>
<evidence type="ECO:0000256" key="1">
    <source>
        <dbReference type="ARBA" id="ARBA00023002"/>
    </source>
</evidence>
<keyword evidence="1" id="KW-0560">Oxidoreductase</keyword>
<dbReference type="OrthoDB" id="686384at2759"/>
<name>A0A150GTX2_GONPE</name>
<dbReference type="InterPro" id="IPR036812">
    <property type="entry name" value="NAD(P)_OxRdtase_dom_sf"/>
</dbReference>
<dbReference type="PANTHER" id="PTHR43364">
    <property type="entry name" value="NADH-SPECIFIC METHYLGLYOXAL REDUCTASE-RELATED"/>
    <property type="match status" value="1"/>
</dbReference>
<evidence type="ECO:0000256" key="2">
    <source>
        <dbReference type="SAM" id="MobiDB-lite"/>
    </source>
</evidence>
<keyword evidence="5" id="KW-1185">Reference proteome</keyword>
<dbReference type="Pfam" id="PF00248">
    <property type="entry name" value="Aldo_ket_red"/>
    <property type="match status" value="1"/>
</dbReference>
<comment type="caution">
    <text evidence="4">The sequence shown here is derived from an EMBL/GenBank/DDBJ whole genome shotgun (WGS) entry which is preliminary data.</text>
</comment>
<feature type="domain" description="NADP-dependent oxidoreductase" evidence="3">
    <location>
        <begin position="228"/>
        <end position="405"/>
    </location>
</feature>
<dbReference type="PANTHER" id="PTHR43364:SF4">
    <property type="entry name" value="NAD(P)-LINKED OXIDOREDUCTASE SUPERFAMILY PROTEIN"/>
    <property type="match status" value="1"/>
</dbReference>
<dbReference type="Proteomes" id="UP000075714">
    <property type="component" value="Unassembled WGS sequence"/>
</dbReference>
<dbReference type="SUPFAM" id="SSF51430">
    <property type="entry name" value="NAD(P)-linked oxidoreductase"/>
    <property type="match status" value="1"/>
</dbReference>
<organism evidence="4 5">
    <name type="scientific">Gonium pectorale</name>
    <name type="common">Green alga</name>
    <dbReference type="NCBI Taxonomy" id="33097"/>
    <lineage>
        <taxon>Eukaryota</taxon>
        <taxon>Viridiplantae</taxon>
        <taxon>Chlorophyta</taxon>
        <taxon>core chlorophytes</taxon>
        <taxon>Chlorophyceae</taxon>
        <taxon>CS clade</taxon>
        <taxon>Chlamydomonadales</taxon>
        <taxon>Volvocaceae</taxon>
        <taxon>Gonium</taxon>
    </lineage>
</organism>